<sequence length="72" mass="8209">MILYSDSKKTQEHTIATPQFNLPKQVQFDGKRYFESAILSFSPQTDNNSQFNLSGLKEIGQKGKNPHSQYSN</sequence>
<dbReference type="EMBL" id="JXJU01000007">
    <property type="protein sequence ID" value="PCR99636.1"/>
    <property type="molecule type" value="Genomic_DNA"/>
</dbReference>
<evidence type="ECO:0000256" key="1">
    <source>
        <dbReference type="SAM" id="MobiDB-lite"/>
    </source>
</evidence>
<reference evidence="2 3" key="1">
    <citation type="submission" date="2014-12" db="EMBL/GenBank/DDBJ databases">
        <title>Draft genome sequences of 10 type strains of Lactococcus.</title>
        <authorList>
            <person name="Sun Z."/>
            <person name="Zhong Z."/>
            <person name="Liu W."/>
            <person name="Zhang W."/>
            <person name="Zhang H."/>
        </authorList>
    </citation>
    <scope>NUCLEOTIDE SEQUENCE [LARGE SCALE GENOMIC DNA]</scope>
    <source>
        <strain evidence="2 3">JCM 16395</strain>
    </source>
</reference>
<protein>
    <submittedName>
        <fullName evidence="2">Uncharacterized protein</fullName>
    </submittedName>
</protein>
<evidence type="ECO:0000313" key="3">
    <source>
        <dbReference type="Proteomes" id="UP000218181"/>
    </source>
</evidence>
<organism evidence="2 3">
    <name type="scientific">Lactococcus fujiensis JCM 16395</name>
    <dbReference type="NCBI Taxonomy" id="1291764"/>
    <lineage>
        <taxon>Bacteria</taxon>
        <taxon>Bacillati</taxon>
        <taxon>Bacillota</taxon>
        <taxon>Bacilli</taxon>
        <taxon>Lactobacillales</taxon>
        <taxon>Streptococcaceae</taxon>
        <taxon>Lactococcus</taxon>
    </lineage>
</organism>
<feature type="region of interest" description="Disordered" evidence="1">
    <location>
        <begin position="45"/>
        <end position="72"/>
    </location>
</feature>
<comment type="caution">
    <text evidence="2">The sequence shown here is derived from an EMBL/GenBank/DDBJ whole genome shotgun (WGS) entry which is preliminary data.</text>
</comment>
<name>A0A2A5RKD7_9LACT</name>
<accession>A0A2A5RKD7</accession>
<dbReference type="STRING" id="1291764.GCA_001311235_02239"/>
<proteinExistence type="predicted"/>
<evidence type="ECO:0000313" key="2">
    <source>
        <dbReference type="EMBL" id="PCR99636.1"/>
    </source>
</evidence>
<dbReference type="Proteomes" id="UP000218181">
    <property type="component" value="Unassembled WGS sequence"/>
</dbReference>
<keyword evidence="3" id="KW-1185">Reference proteome</keyword>
<gene>
    <name evidence="2" type="ORF">RT41_GL001749</name>
</gene>
<dbReference type="AlphaFoldDB" id="A0A2A5RKD7"/>